<evidence type="ECO:0000256" key="1">
    <source>
        <dbReference type="SAM" id="SignalP"/>
    </source>
</evidence>
<evidence type="ECO:0000313" key="2">
    <source>
        <dbReference type="Proteomes" id="UP000504608"/>
    </source>
</evidence>
<protein>
    <submittedName>
        <fullName evidence="3">Uncharacterized protein LOC111483701</fullName>
    </submittedName>
</protein>
<sequence length="316" mass="34252">MDSLSKLHLCFLAAALLSATAHGYAVVTGTVFCDQCKDGQISMFDYPMNGVKVMVACGDGNGGVTYLREETTNLFGSFTMRFDGMPDLSGCYATVGGTGEGATTDCGGAGSPPRSLRLMFRLFSMEMYVVDSLLSQPTQPMSFCSASVHPVPAPAPVVMPPPPNLPPPLKMPPLPQLPPLPPLPQLPPMPFLEVSACQHENWTNPDYKCYWRAVNPDTKVGVVFGLLAANRYGTDLTLWNGLQGRGDPYRTLLREAITAFLNSYNSVHFPYPTLSVVEGLNWALLGSQRAVLHTALRFKRANSGNSHVTCKFDPCQ</sequence>
<gene>
    <name evidence="3" type="primary">LOC111483701</name>
</gene>
<feature type="signal peptide" evidence="1">
    <location>
        <begin position="1"/>
        <end position="23"/>
    </location>
</feature>
<proteinExistence type="predicted"/>
<dbReference type="Pfam" id="PF01190">
    <property type="entry name" value="Pollen_Ole_e_1"/>
    <property type="match status" value="1"/>
</dbReference>
<dbReference type="OrthoDB" id="1909008at2759"/>
<name>A0A6J1JC51_CUCMA</name>
<keyword evidence="1" id="KW-0732">Signal</keyword>
<dbReference type="Proteomes" id="UP000504608">
    <property type="component" value="Unplaced"/>
</dbReference>
<organism evidence="2 3">
    <name type="scientific">Cucurbita maxima</name>
    <name type="common">Pumpkin</name>
    <name type="synonym">Winter squash</name>
    <dbReference type="NCBI Taxonomy" id="3661"/>
    <lineage>
        <taxon>Eukaryota</taxon>
        <taxon>Viridiplantae</taxon>
        <taxon>Streptophyta</taxon>
        <taxon>Embryophyta</taxon>
        <taxon>Tracheophyta</taxon>
        <taxon>Spermatophyta</taxon>
        <taxon>Magnoliopsida</taxon>
        <taxon>eudicotyledons</taxon>
        <taxon>Gunneridae</taxon>
        <taxon>Pentapetalae</taxon>
        <taxon>rosids</taxon>
        <taxon>fabids</taxon>
        <taxon>Cucurbitales</taxon>
        <taxon>Cucurbitaceae</taxon>
        <taxon>Cucurbiteae</taxon>
        <taxon>Cucurbita</taxon>
    </lineage>
</organism>
<dbReference type="AlphaFoldDB" id="A0A6J1JC51"/>
<keyword evidence="2" id="KW-1185">Reference proteome</keyword>
<evidence type="ECO:0000313" key="3">
    <source>
        <dbReference type="RefSeq" id="XP_022985735.1"/>
    </source>
</evidence>
<dbReference type="PANTHER" id="PTHR33210">
    <property type="entry name" value="PROTODERMAL FACTOR 1"/>
    <property type="match status" value="1"/>
</dbReference>
<feature type="chain" id="PRO_5026731510" evidence="1">
    <location>
        <begin position="24"/>
        <end position="316"/>
    </location>
</feature>
<dbReference type="InterPro" id="IPR039923">
    <property type="entry name" value="Protodermal_1"/>
</dbReference>
<dbReference type="RefSeq" id="XP_022985735.1">
    <property type="nucleotide sequence ID" value="XM_023129967.1"/>
</dbReference>
<accession>A0A6J1JC51</accession>
<reference evidence="3" key="1">
    <citation type="submission" date="2025-08" db="UniProtKB">
        <authorList>
            <consortium name="RefSeq"/>
        </authorList>
    </citation>
    <scope>IDENTIFICATION</scope>
    <source>
        <tissue evidence="3">Young leaves</tissue>
    </source>
</reference>
<dbReference type="GeneID" id="111483701"/>
<dbReference type="PANTHER" id="PTHR33210:SF24">
    <property type="entry name" value="POLLEN OLE E 1 ALLERGEN AND EXTENSIN FAMILY PROTEIN"/>
    <property type="match status" value="1"/>
</dbReference>
<dbReference type="KEGG" id="cmax:111483701"/>